<evidence type="ECO:0000313" key="4">
    <source>
        <dbReference type="EMBL" id="CBG74876.1"/>
    </source>
</evidence>
<dbReference type="Proteomes" id="UP000001444">
    <property type="component" value="Chromosome"/>
</dbReference>
<keyword evidence="5" id="KW-1185">Reference proteome</keyword>
<feature type="domain" description="PPM-type phosphatase" evidence="3">
    <location>
        <begin position="234"/>
        <end position="447"/>
    </location>
</feature>
<dbReference type="HOGENOM" id="CLU_000445_43_8_11"/>
<dbReference type="GO" id="GO:0016791">
    <property type="term" value="F:phosphatase activity"/>
    <property type="evidence" value="ECO:0007669"/>
    <property type="project" value="TreeGrafter"/>
</dbReference>
<organism evidence="4 5">
    <name type="scientific">Streptomyces scabiei (strain 87.22)</name>
    <dbReference type="NCBI Taxonomy" id="680198"/>
    <lineage>
        <taxon>Bacteria</taxon>
        <taxon>Bacillati</taxon>
        <taxon>Actinomycetota</taxon>
        <taxon>Actinomycetes</taxon>
        <taxon>Kitasatosporales</taxon>
        <taxon>Streptomycetaceae</taxon>
        <taxon>Streptomyces</taxon>
    </lineage>
</organism>
<dbReference type="InterPro" id="IPR036457">
    <property type="entry name" value="PPM-type-like_dom_sf"/>
</dbReference>
<dbReference type="Pfam" id="PF08448">
    <property type="entry name" value="PAS_4"/>
    <property type="match status" value="1"/>
</dbReference>
<dbReference type="Gene3D" id="3.60.40.10">
    <property type="entry name" value="PPM-type phosphatase domain"/>
    <property type="match status" value="1"/>
</dbReference>
<keyword evidence="1" id="KW-0378">Hydrolase</keyword>
<feature type="domain" description="PAS" evidence="2">
    <location>
        <begin position="44"/>
        <end position="110"/>
    </location>
</feature>
<dbReference type="KEGG" id="scb:SCAB_79131"/>
<dbReference type="PANTHER" id="PTHR43156">
    <property type="entry name" value="STAGE II SPORULATION PROTEIN E-RELATED"/>
    <property type="match status" value="1"/>
</dbReference>
<dbReference type="SUPFAM" id="SSF55785">
    <property type="entry name" value="PYP-like sensor domain (PAS domain)"/>
    <property type="match status" value="1"/>
</dbReference>
<dbReference type="InterPro" id="IPR001932">
    <property type="entry name" value="PPM-type_phosphatase-like_dom"/>
</dbReference>
<accession>C9ZE85</accession>
<reference evidence="4 5" key="1">
    <citation type="journal article" date="2010" name="Mol. Plant Microbe Interact.">
        <title>Streptomyces scabies 87-22 contains a coronafacic acid-like biosynthetic cluster that contributes to plant-microbe interactions.</title>
        <authorList>
            <person name="Bignell D.R."/>
            <person name="Seipke R.F."/>
            <person name="Huguet-Tapia J.C."/>
            <person name="Chambers A.H."/>
            <person name="Parry R.J."/>
            <person name="Loria R."/>
        </authorList>
    </citation>
    <scope>NUCLEOTIDE SEQUENCE [LARGE SCALE GENOMIC DNA]</scope>
    <source>
        <strain evidence="4 5">87.22</strain>
    </source>
</reference>
<dbReference type="CDD" id="cd00130">
    <property type="entry name" value="PAS"/>
    <property type="match status" value="1"/>
</dbReference>
<sequence length="447" mass="48470">MASVHGVRHRYRGSAASGGAFTPIVERHTDARRQGRLDMREPHIDYAEVFRALPGMVALLTPDLVYVDANDDFLRLAGRSREQLLNRYIFDVFPENPNEPAAAGMRETRESMLRAVATGERDTMALLRYDIEDPQLPGSWQEHYWSPVNAPVLGPDGQVALIVHRVEEVTELIRARGGPGGDSRAQVLEAELYTRARELQEVNERLRTAHAHEREVALALQAAMLPPPGPTGQHDAAVRYRPAIGALNVCGDWYDLVGLPGEGLAVAVGDVVGHGLAAACAMGQLRSALSGATRLSGGPAEALEALDLYARSVEGAESTTVVTTFIDWDSNTITYSCAGHPPPALVHPDGTVTFLDRATDPPLAARPTHAARPQARTSFVEDSTLVLYTDGLIERRTEGIDTGLRRLAESLAHHRKQDPETLADALLADLLPLTGNTDDTALIVLRL</sequence>
<evidence type="ECO:0000313" key="5">
    <source>
        <dbReference type="Proteomes" id="UP000001444"/>
    </source>
</evidence>
<dbReference type="STRING" id="680198.SCAB_79131"/>
<name>C9ZE85_STRSW</name>
<dbReference type="InterPro" id="IPR035965">
    <property type="entry name" value="PAS-like_dom_sf"/>
</dbReference>
<dbReference type="SUPFAM" id="SSF81606">
    <property type="entry name" value="PP2C-like"/>
    <property type="match status" value="1"/>
</dbReference>
<evidence type="ECO:0000259" key="3">
    <source>
        <dbReference type="SMART" id="SM00331"/>
    </source>
</evidence>
<evidence type="ECO:0000256" key="1">
    <source>
        <dbReference type="ARBA" id="ARBA00022801"/>
    </source>
</evidence>
<evidence type="ECO:0000259" key="2">
    <source>
        <dbReference type="SMART" id="SM00091"/>
    </source>
</evidence>
<dbReference type="EMBL" id="FN554889">
    <property type="protein sequence ID" value="CBG74876.1"/>
    <property type="molecule type" value="Genomic_DNA"/>
</dbReference>
<dbReference type="PANTHER" id="PTHR43156:SF2">
    <property type="entry name" value="STAGE II SPORULATION PROTEIN E"/>
    <property type="match status" value="1"/>
</dbReference>
<dbReference type="AlphaFoldDB" id="C9ZE85"/>
<dbReference type="InterPro" id="IPR000014">
    <property type="entry name" value="PAS"/>
</dbReference>
<dbReference type="Pfam" id="PF07228">
    <property type="entry name" value="SpoIIE"/>
    <property type="match status" value="1"/>
</dbReference>
<dbReference type="InterPro" id="IPR052016">
    <property type="entry name" value="Bact_Sigma-Reg"/>
</dbReference>
<dbReference type="eggNOG" id="COG2208">
    <property type="taxonomic scope" value="Bacteria"/>
</dbReference>
<dbReference type="SMART" id="SM00331">
    <property type="entry name" value="PP2C_SIG"/>
    <property type="match status" value="1"/>
</dbReference>
<dbReference type="SMART" id="SM00091">
    <property type="entry name" value="PAS"/>
    <property type="match status" value="1"/>
</dbReference>
<dbReference type="Gene3D" id="3.30.450.20">
    <property type="entry name" value="PAS domain"/>
    <property type="match status" value="1"/>
</dbReference>
<proteinExistence type="predicted"/>
<gene>
    <name evidence="4" type="ordered locus">SCAB_79131</name>
</gene>
<dbReference type="InterPro" id="IPR013656">
    <property type="entry name" value="PAS_4"/>
</dbReference>
<protein>
    <submittedName>
        <fullName evidence="4">Uncharacterized protein</fullName>
    </submittedName>
</protein>